<dbReference type="EMBL" id="JAEHNZ010000001">
    <property type="protein sequence ID" value="MBK0395264.1"/>
    <property type="molecule type" value="Genomic_DNA"/>
</dbReference>
<reference evidence="2 3" key="1">
    <citation type="journal article" date="2021" name="Pathogens">
        <title>Isolation and Characterization of Kingella bonacorsii sp. nov., A Novel Kingella Species Detected in a Stable Periodontitis Subject.</title>
        <authorList>
            <person name="Antezack A."/>
            <person name="Boxberger M."/>
            <person name="Rolland C."/>
            <person name="Monnet-Corti V."/>
            <person name="La Scola B."/>
        </authorList>
    </citation>
    <scope>NUCLEOTIDE SEQUENCE [LARGE SCALE GENOMIC DNA]</scope>
    <source>
        <strain evidence="2 3">Marseille-Q4569</strain>
    </source>
</reference>
<dbReference type="Proteomes" id="UP000614058">
    <property type="component" value="Unassembled WGS sequence"/>
</dbReference>
<dbReference type="InterPro" id="IPR013362">
    <property type="entry name" value="Pilus_4_PilV"/>
</dbReference>
<protein>
    <submittedName>
        <fullName evidence="2">Type IV pilus modification protein PilV</fullName>
    </submittedName>
</protein>
<dbReference type="NCBIfam" id="TIGR02523">
    <property type="entry name" value="type_IV_pilV"/>
    <property type="match status" value="1"/>
</dbReference>
<sequence length="206" mass="22707">MISKKMYTPAFAKKKNIQGSTLVEVIVSVILLTLGLLALMATQLRSVSGLTEAENKSLVSQSTEALAESMLMNGTLVKTSSGNYYHSYASYLTQSPVPITGNITPFSPTTNTEYTKASIADEYKKQFESELYENLIKPESSTVSSVIYTICLDKEKPEQPTLDSSGKNMITNCQSGGAYTTIKVVWRSESTKDRFNDYSYVLRVAN</sequence>
<evidence type="ECO:0000256" key="1">
    <source>
        <dbReference type="SAM" id="Phobius"/>
    </source>
</evidence>
<accession>A0ABS1BPR2</accession>
<keyword evidence="1" id="KW-1133">Transmembrane helix</keyword>
<feature type="transmembrane region" description="Helical" evidence="1">
    <location>
        <begin position="21"/>
        <end position="41"/>
    </location>
</feature>
<name>A0ABS1BPR2_9NEIS</name>
<comment type="caution">
    <text evidence="2">The sequence shown here is derived from an EMBL/GenBank/DDBJ whole genome shotgun (WGS) entry which is preliminary data.</text>
</comment>
<proteinExistence type="predicted"/>
<keyword evidence="1" id="KW-0812">Transmembrane</keyword>
<keyword evidence="3" id="KW-1185">Reference proteome</keyword>
<dbReference type="RefSeq" id="WP_200521171.1">
    <property type="nucleotide sequence ID" value="NZ_JAEHNZ010000001.1"/>
</dbReference>
<organism evidence="2 3">
    <name type="scientific">Kingella bonacorsii</name>
    <dbReference type="NCBI Taxonomy" id="2796361"/>
    <lineage>
        <taxon>Bacteria</taxon>
        <taxon>Pseudomonadati</taxon>
        <taxon>Pseudomonadota</taxon>
        <taxon>Betaproteobacteria</taxon>
        <taxon>Neisseriales</taxon>
        <taxon>Neisseriaceae</taxon>
        <taxon>Kingella</taxon>
    </lineage>
</organism>
<gene>
    <name evidence="2" type="primary">pilV</name>
    <name evidence="2" type="ORF">JDW22_01350</name>
</gene>
<keyword evidence="1" id="KW-0472">Membrane</keyword>
<evidence type="ECO:0000313" key="2">
    <source>
        <dbReference type="EMBL" id="MBK0395264.1"/>
    </source>
</evidence>
<evidence type="ECO:0000313" key="3">
    <source>
        <dbReference type="Proteomes" id="UP000614058"/>
    </source>
</evidence>